<comment type="caution">
    <text evidence="1">The sequence shown here is derived from an EMBL/GenBank/DDBJ whole genome shotgun (WGS) entry which is preliminary data.</text>
</comment>
<evidence type="ECO:0000313" key="2">
    <source>
        <dbReference type="Proteomes" id="UP000054783"/>
    </source>
</evidence>
<sequence length="32" mass="3695">MPTAPTPKIIAIAEQQQSPHYVTDESHYLYHK</sequence>
<dbReference type="Proteomes" id="UP000054783">
    <property type="component" value="Unassembled WGS sequence"/>
</dbReference>
<reference evidence="1 2" key="1">
    <citation type="submission" date="2015-01" db="EMBL/GenBank/DDBJ databases">
        <title>Evolution of Trichinella species and genotypes.</title>
        <authorList>
            <person name="Korhonen P.K."/>
            <person name="Edoardo P."/>
            <person name="Giuseppe L.R."/>
            <person name="Gasser R.B."/>
        </authorList>
    </citation>
    <scope>NUCLEOTIDE SEQUENCE [LARGE SCALE GENOMIC DNA]</scope>
    <source>
        <strain evidence="1">ISS2496</strain>
    </source>
</reference>
<evidence type="ECO:0000313" key="1">
    <source>
        <dbReference type="EMBL" id="KRX86378.1"/>
    </source>
</evidence>
<name>A0A0V0XEF7_9BILA</name>
<keyword evidence="2" id="KW-1185">Reference proteome</keyword>
<organism evidence="1 2">
    <name type="scientific">Trichinella patagoniensis</name>
    <dbReference type="NCBI Taxonomy" id="990121"/>
    <lineage>
        <taxon>Eukaryota</taxon>
        <taxon>Metazoa</taxon>
        <taxon>Ecdysozoa</taxon>
        <taxon>Nematoda</taxon>
        <taxon>Enoplea</taxon>
        <taxon>Dorylaimia</taxon>
        <taxon>Trichinellida</taxon>
        <taxon>Trichinellidae</taxon>
        <taxon>Trichinella</taxon>
    </lineage>
</organism>
<protein>
    <submittedName>
        <fullName evidence="1">Uncharacterized protein</fullName>
    </submittedName>
</protein>
<dbReference type="AlphaFoldDB" id="A0A0V0XEF7"/>
<gene>
    <name evidence="1" type="ORF">T12_8032</name>
</gene>
<dbReference type="EMBL" id="JYDQ01004996">
    <property type="protein sequence ID" value="KRX86378.1"/>
    <property type="molecule type" value="Genomic_DNA"/>
</dbReference>
<accession>A0A0V0XEF7</accession>
<proteinExistence type="predicted"/>